<dbReference type="ExpressionAtlas" id="A0A2K3JZZ9">
    <property type="expression patterns" value="baseline"/>
</dbReference>
<feature type="region of interest" description="Disordered" evidence="1">
    <location>
        <begin position="1"/>
        <end position="20"/>
    </location>
</feature>
<organism evidence="2 3">
    <name type="scientific">Trifolium pratense</name>
    <name type="common">Red clover</name>
    <dbReference type="NCBI Taxonomy" id="57577"/>
    <lineage>
        <taxon>Eukaryota</taxon>
        <taxon>Viridiplantae</taxon>
        <taxon>Streptophyta</taxon>
        <taxon>Embryophyta</taxon>
        <taxon>Tracheophyta</taxon>
        <taxon>Spermatophyta</taxon>
        <taxon>Magnoliopsida</taxon>
        <taxon>eudicotyledons</taxon>
        <taxon>Gunneridae</taxon>
        <taxon>Pentapetalae</taxon>
        <taxon>rosids</taxon>
        <taxon>fabids</taxon>
        <taxon>Fabales</taxon>
        <taxon>Fabaceae</taxon>
        <taxon>Papilionoideae</taxon>
        <taxon>50 kb inversion clade</taxon>
        <taxon>NPAAA clade</taxon>
        <taxon>Hologalegina</taxon>
        <taxon>IRL clade</taxon>
        <taxon>Trifolieae</taxon>
        <taxon>Trifolium</taxon>
    </lineage>
</organism>
<evidence type="ECO:0000256" key="1">
    <source>
        <dbReference type="SAM" id="MobiDB-lite"/>
    </source>
</evidence>
<sequence>MVAEKDLKTTAFENSQSHGGSFYGADNSYYNMNYYQESASPQVPHSVPGVQYPDSYEHPFDPGYGSGYNAPAP</sequence>
<gene>
    <name evidence="2" type="ORF">L195_g059781</name>
</gene>
<dbReference type="Proteomes" id="UP000236291">
    <property type="component" value="Unassembled WGS sequence"/>
</dbReference>
<evidence type="ECO:0000313" key="3">
    <source>
        <dbReference type="Proteomes" id="UP000236291"/>
    </source>
</evidence>
<dbReference type="EMBL" id="ASHM01132845">
    <property type="protein sequence ID" value="PNX59629.1"/>
    <property type="molecule type" value="Genomic_DNA"/>
</dbReference>
<dbReference type="AlphaFoldDB" id="A0A2K3JZZ9"/>
<accession>A0A2K3JZZ9</accession>
<feature type="non-terminal residue" evidence="2">
    <location>
        <position position="73"/>
    </location>
</feature>
<comment type="caution">
    <text evidence="2">The sequence shown here is derived from an EMBL/GenBank/DDBJ whole genome shotgun (WGS) entry which is preliminary data.</text>
</comment>
<reference evidence="2 3" key="1">
    <citation type="journal article" date="2014" name="Am. J. Bot.">
        <title>Genome assembly and annotation for red clover (Trifolium pratense; Fabaceae).</title>
        <authorList>
            <person name="Istvanek J."/>
            <person name="Jaros M."/>
            <person name="Krenek A."/>
            <person name="Repkova J."/>
        </authorList>
    </citation>
    <scope>NUCLEOTIDE SEQUENCE [LARGE SCALE GENOMIC DNA]</scope>
    <source>
        <strain evidence="3">cv. Tatra</strain>
        <tissue evidence="2">Young leaves</tissue>
    </source>
</reference>
<evidence type="ECO:0000313" key="2">
    <source>
        <dbReference type="EMBL" id="PNX59629.1"/>
    </source>
</evidence>
<proteinExistence type="predicted"/>
<name>A0A2K3JZZ9_TRIPR</name>
<reference evidence="2 3" key="2">
    <citation type="journal article" date="2017" name="Front. Plant Sci.">
        <title>Gene Classification and Mining of Molecular Markers Useful in Red Clover (Trifolium pratense) Breeding.</title>
        <authorList>
            <person name="Istvanek J."/>
            <person name="Dluhosova J."/>
            <person name="Dluhos P."/>
            <person name="Patkova L."/>
            <person name="Nedelnik J."/>
            <person name="Repkova J."/>
        </authorList>
    </citation>
    <scope>NUCLEOTIDE SEQUENCE [LARGE SCALE GENOMIC DNA]</scope>
    <source>
        <strain evidence="3">cv. Tatra</strain>
        <tissue evidence="2">Young leaves</tissue>
    </source>
</reference>
<feature type="region of interest" description="Disordered" evidence="1">
    <location>
        <begin position="39"/>
        <end position="73"/>
    </location>
</feature>
<protein>
    <submittedName>
        <fullName evidence="2">Uncharacterized protein</fullName>
    </submittedName>
</protein>